<reference evidence="2" key="1">
    <citation type="journal article" date="2022" name="bioRxiv">
        <title>Sequencing and chromosome-scale assembly of the giantPleurodeles waltlgenome.</title>
        <authorList>
            <person name="Brown T."/>
            <person name="Elewa A."/>
            <person name="Iarovenko S."/>
            <person name="Subramanian E."/>
            <person name="Araus A.J."/>
            <person name="Petzold A."/>
            <person name="Susuki M."/>
            <person name="Suzuki K.-i.T."/>
            <person name="Hayashi T."/>
            <person name="Toyoda A."/>
            <person name="Oliveira C."/>
            <person name="Osipova E."/>
            <person name="Leigh N.D."/>
            <person name="Simon A."/>
            <person name="Yun M.H."/>
        </authorList>
    </citation>
    <scope>NUCLEOTIDE SEQUENCE</scope>
    <source>
        <strain evidence="2">20211129_DDA</strain>
        <tissue evidence="2">Liver</tissue>
    </source>
</reference>
<evidence type="ECO:0000313" key="2">
    <source>
        <dbReference type="EMBL" id="KAJ1182957.1"/>
    </source>
</evidence>
<organism evidence="2 3">
    <name type="scientific">Pleurodeles waltl</name>
    <name type="common">Iberian ribbed newt</name>
    <dbReference type="NCBI Taxonomy" id="8319"/>
    <lineage>
        <taxon>Eukaryota</taxon>
        <taxon>Metazoa</taxon>
        <taxon>Chordata</taxon>
        <taxon>Craniata</taxon>
        <taxon>Vertebrata</taxon>
        <taxon>Euteleostomi</taxon>
        <taxon>Amphibia</taxon>
        <taxon>Batrachia</taxon>
        <taxon>Caudata</taxon>
        <taxon>Salamandroidea</taxon>
        <taxon>Salamandridae</taxon>
        <taxon>Pleurodelinae</taxon>
        <taxon>Pleurodeles</taxon>
    </lineage>
</organism>
<comment type="caution">
    <text evidence="2">The sequence shown here is derived from an EMBL/GenBank/DDBJ whole genome shotgun (WGS) entry which is preliminary data.</text>
</comment>
<dbReference type="AlphaFoldDB" id="A0AAV7U5N5"/>
<keyword evidence="3" id="KW-1185">Reference proteome</keyword>
<sequence length="108" mass="11844">MAPALRVTQARREEWGKGIGRAQRKKVPRGKSGPRARRKRAPAGSTEGEGGRCFTAVKGALVAAMRNHKQVTTFVTIQEDIGHSAESKVAELEDVLQRTPGKQPEREQ</sequence>
<accession>A0AAV7U5N5</accession>
<feature type="compositionally biased region" description="Basic residues" evidence="1">
    <location>
        <begin position="22"/>
        <end position="41"/>
    </location>
</feature>
<gene>
    <name evidence="2" type="ORF">NDU88_008132</name>
</gene>
<dbReference type="EMBL" id="JANPWB010000006">
    <property type="protein sequence ID" value="KAJ1182957.1"/>
    <property type="molecule type" value="Genomic_DNA"/>
</dbReference>
<name>A0AAV7U5N5_PLEWA</name>
<dbReference type="Proteomes" id="UP001066276">
    <property type="component" value="Chromosome 3_2"/>
</dbReference>
<feature type="region of interest" description="Disordered" evidence="1">
    <location>
        <begin position="1"/>
        <end position="51"/>
    </location>
</feature>
<evidence type="ECO:0000256" key="1">
    <source>
        <dbReference type="SAM" id="MobiDB-lite"/>
    </source>
</evidence>
<proteinExistence type="predicted"/>
<protein>
    <submittedName>
        <fullName evidence="2">Uncharacterized protein</fullName>
    </submittedName>
</protein>
<evidence type="ECO:0000313" key="3">
    <source>
        <dbReference type="Proteomes" id="UP001066276"/>
    </source>
</evidence>